<evidence type="ECO:0000259" key="6">
    <source>
        <dbReference type="PROSITE" id="PS50893"/>
    </source>
</evidence>
<dbReference type="Pfam" id="PF00005">
    <property type="entry name" value="ABC_tran"/>
    <property type="match status" value="1"/>
</dbReference>
<dbReference type="InterPro" id="IPR051120">
    <property type="entry name" value="ABC_AA/LPS_Transport"/>
</dbReference>
<sequence length="251" mass="26794">MLQVDHLSMRFGGVTAIDDLSFSVQAGDIHAVIGPNGAGKTTLFNVITGVYTPSSGHVRMDGGEIGGKAPEQLARLGMSRTFQNLQVAMNLSVLENVMLGAHLRLNHGVLAGMFYGRKLARAEAEARDHARECLKFAGVSQYADSPAQGLPFGALKRLEIARALAARPRLLLLDEPAAGLNHTDTAQISELIRRVADEGVTVMLVEHDMNMVMAIANRILVLDFGKVLAQGNAQEIRSNPAVVAAYLGAMA</sequence>
<evidence type="ECO:0000256" key="5">
    <source>
        <dbReference type="ARBA" id="ARBA00022840"/>
    </source>
</evidence>
<dbReference type="PANTHER" id="PTHR45772">
    <property type="entry name" value="CONSERVED COMPONENT OF ABC TRANSPORTER FOR NATURAL AMINO ACIDS-RELATED"/>
    <property type="match status" value="1"/>
</dbReference>
<keyword evidence="5" id="KW-0067">ATP-binding</keyword>
<proteinExistence type="predicted"/>
<dbReference type="SMART" id="SM00382">
    <property type="entry name" value="AAA"/>
    <property type="match status" value="1"/>
</dbReference>
<keyword evidence="1" id="KW-0813">Transport</keyword>
<evidence type="ECO:0000256" key="1">
    <source>
        <dbReference type="ARBA" id="ARBA00022448"/>
    </source>
</evidence>
<dbReference type="Pfam" id="PF12399">
    <property type="entry name" value="BCA_ABC_TP_C"/>
    <property type="match status" value="1"/>
</dbReference>
<name>A0ABY6W4U5_9BURK</name>
<dbReference type="InterPro" id="IPR027417">
    <property type="entry name" value="P-loop_NTPase"/>
</dbReference>
<dbReference type="InterPro" id="IPR003439">
    <property type="entry name" value="ABC_transporter-like_ATP-bd"/>
</dbReference>
<dbReference type="SUPFAM" id="SSF52540">
    <property type="entry name" value="P-loop containing nucleoside triphosphate hydrolases"/>
    <property type="match status" value="1"/>
</dbReference>
<protein>
    <submittedName>
        <fullName evidence="7">ABC transporter</fullName>
    </submittedName>
</protein>
<organism evidence="7 8">
    <name type="scientific">Pandoraea capi</name>
    <dbReference type="NCBI Taxonomy" id="2508286"/>
    <lineage>
        <taxon>Bacteria</taxon>
        <taxon>Pseudomonadati</taxon>
        <taxon>Pseudomonadota</taxon>
        <taxon>Betaproteobacteria</taxon>
        <taxon>Burkholderiales</taxon>
        <taxon>Burkholderiaceae</taxon>
        <taxon>Pandoraea</taxon>
    </lineage>
</organism>
<dbReference type="CDD" id="cd03219">
    <property type="entry name" value="ABC_Mj1267_LivG_branched"/>
    <property type="match status" value="1"/>
</dbReference>
<evidence type="ECO:0000256" key="3">
    <source>
        <dbReference type="ARBA" id="ARBA00022519"/>
    </source>
</evidence>
<dbReference type="Gene3D" id="3.40.50.300">
    <property type="entry name" value="P-loop containing nucleotide triphosphate hydrolases"/>
    <property type="match status" value="1"/>
</dbReference>
<dbReference type="InterPro" id="IPR032823">
    <property type="entry name" value="BCA_ABC_TP_C"/>
</dbReference>
<feature type="domain" description="ABC transporter" evidence="6">
    <location>
        <begin position="2"/>
        <end position="249"/>
    </location>
</feature>
<evidence type="ECO:0000313" key="7">
    <source>
        <dbReference type="EMBL" id="VVE26756.1"/>
    </source>
</evidence>
<keyword evidence="3" id="KW-0997">Cell inner membrane</keyword>
<dbReference type="PROSITE" id="PS50893">
    <property type="entry name" value="ABC_TRANSPORTER_2"/>
    <property type="match status" value="1"/>
</dbReference>
<dbReference type="EMBL" id="CABPRV010000008">
    <property type="protein sequence ID" value="VVE26756.1"/>
    <property type="molecule type" value="Genomic_DNA"/>
</dbReference>
<evidence type="ECO:0000256" key="4">
    <source>
        <dbReference type="ARBA" id="ARBA00022741"/>
    </source>
</evidence>
<dbReference type="Proteomes" id="UP000366065">
    <property type="component" value="Unassembled WGS sequence"/>
</dbReference>
<reference evidence="7 8" key="1">
    <citation type="submission" date="2019-08" db="EMBL/GenBank/DDBJ databases">
        <authorList>
            <person name="Peeters C."/>
        </authorList>
    </citation>
    <scope>NUCLEOTIDE SEQUENCE [LARGE SCALE GENOMIC DNA]</scope>
    <source>
        <strain evidence="7 8">LMG 20602</strain>
    </source>
</reference>
<keyword evidence="2" id="KW-1003">Cell membrane</keyword>
<comment type="caution">
    <text evidence="7">The sequence shown here is derived from an EMBL/GenBank/DDBJ whole genome shotgun (WGS) entry which is preliminary data.</text>
</comment>
<gene>
    <name evidence="7" type="ORF">PCA20602_03433</name>
</gene>
<dbReference type="RefSeq" id="WP_150722236.1">
    <property type="nucleotide sequence ID" value="NZ_CABPRV010000008.1"/>
</dbReference>
<keyword evidence="8" id="KW-1185">Reference proteome</keyword>
<keyword evidence="4" id="KW-0547">Nucleotide-binding</keyword>
<evidence type="ECO:0000256" key="2">
    <source>
        <dbReference type="ARBA" id="ARBA00022475"/>
    </source>
</evidence>
<dbReference type="InterPro" id="IPR003593">
    <property type="entry name" value="AAA+_ATPase"/>
</dbReference>
<accession>A0ABY6W4U5</accession>
<keyword evidence="3" id="KW-0472">Membrane</keyword>
<evidence type="ECO:0000313" key="8">
    <source>
        <dbReference type="Proteomes" id="UP000366065"/>
    </source>
</evidence>
<dbReference type="PANTHER" id="PTHR45772:SF7">
    <property type="entry name" value="AMINO ACID ABC TRANSPORTER ATP-BINDING PROTEIN"/>
    <property type="match status" value="1"/>
</dbReference>